<evidence type="ECO:0000313" key="2">
    <source>
        <dbReference type="Proteomes" id="UP000397656"/>
    </source>
</evidence>
<dbReference type="EMBL" id="CP062804">
    <property type="protein sequence ID" value="QOT79969.1"/>
    <property type="molecule type" value="Genomic_DNA"/>
</dbReference>
<name>A0A643FSH6_9BURK</name>
<dbReference type="RefSeq" id="WP_150989199.1">
    <property type="nucleotide sequence ID" value="NZ_CP062804.1"/>
</dbReference>
<evidence type="ECO:0008006" key="3">
    <source>
        <dbReference type="Google" id="ProtNLM"/>
    </source>
</evidence>
<accession>A0A643FSH6</accession>
<dbReference type="Proteomes" id="UP000397656">
    <property type="component" value="Chromosome 2"/>
</dbReference>
<dbReference type="GeneID" id="98406297"/>
<sequence>MGTAQRLLCLSCSAGMALVTPTLALASTAADDASDVMASPAMAELVSDAEMAGVRGKYLGASLVSGFVVEMVSRWQNDTAIATATARVAAANLATSNAVAQATASLSAHVQSLAPGNVQGNGGTASSAVQVAGVGQVAQIAGDGNSASNVSTITTQTTPIAAAPTTNVAGNNPAAQVAHGNGITASATVAPGGGVSLAIQSAAGSATQNAQGGSLMQTARITGDAQQVLNLTNITLQVQQLTIRQLTQTSMRDALAAIATMRR</sequence>
<gene>
    <name evidence="1" type="ORF">F7R26_035580</name>
</gene>
<dbReference type="AlphaFoldDB" id="A0A643FSH6"/>
<reference evidence="1 2" key="1">
    <citation type="submission" date="2020-10" db="EMBL/GenBank/DDBJ databases">
        <title>Complete genome sequence of Cupriavidus basilensis CCUG 49340T.</title>
        <authorList>
            <person name="Salva-Serra F."/>
            <person name="Donoso R.A."/>
            <person name="Cho K.H."/>
            <person name="Yoo J.A."/>
            <person name="Lee K."/>
            <person name="Yoon S.-H."/>
            <person name="Perez-Pantoja D."/>
            <person name="Moore E.R.B."/>
        </authorList>
    </citation>
    <scope>NUCLEOTIDE SEQUENCE [LARGE SCALE GENOMIC DNA]</scope>
    <source>
        <strain evidence="2">CCUG 49340</strain>
    </source>
</reference>
<organism evidence="1 2">
    <name type="scientific">Cupriavidus basilensis</name>
    <dbReference type="NCBI Taxonomy" id="68895"/>
    <lineage>
        <taxon>Bacteria</taxon>
        <taxon>Pseudomonadati</taxon>
        <taxon>Pseudomonadota</taxon>
        <taxon>Betaproteobacteria</taxon>
        <taxon>Burkholderiales</taxon>
        <taxon>Burkholderiaceae</taxon>
        <taxon>Cupriavidus</taxon>
    </lineage>
</organism>
<protein>
    <recommendedName>
        <fullName evidence="3">Fap system outer membrane protein</fullName>
    </recommendedName>
</protein>
<proteinExistence type="predicted"/>
<evidence type="ECO:0000313" key="1">
    <source>
        <dbReference type="EMBL" id="QOT79969.1"/>
    </source>
</evidence>